<name>A0A2N6NVY3_BEABA</name>
<proteinExistence type="predicted"/>
<comment type="caution">
    <text evidence="1">The sequence shown here is derived from an EMBL/GenBank/DDBJ whole genome shotgun (WGS) entry which is preliminary data.</text>
</comment>
<dbReference type="AlphaFoldDB" id="A0A2N6NVY3"/>
<evidence type="ECO:0000313" key="1">
    <source>
        <dbReference type="EMBL" id="PMB71419.1"/>
    </source>
</evidence>
<accession>A0A2N6NVY3</accession>
<evidence type="ECO:0000313" key="2">
    <source>
        <dbReference type="Proteomes" id="UP000235728"/>
    </source>
</evidence>
<dbReference type="EMBL" id="MRVG01000002">
    <property type="protein sequence ID" value="PMB71419.1"/>
    <property type="molecule type" value="Genomic_DNA"/>
</dbReference>
<dbReference type="Proteomes" id="UP000235728">
    <property type="component" value="Unassembled WGS sequence"/>
</dbReference>
<organism evidence="1 2">
    <name type="scientific">Beauveria bassiana</name>
    <name type="common">White muscardine disease fungus</name>
    <name type="synonym">Tritirachium shiotae</name>
    <dbReference type="NCBI Taxonomy" id="176275"/>
    <lineage>
        <taxon>Eukaryota</taxon>
        <taxon>Fungi</taxon>
        <taxon>Dikarya</taxon>
        <taxon>Ascomycota</taxon>
        <taxon>Pezizomycotina</taxon>
        <taxon>Sordariomycetes</taxon>
        <taxon>Hypocreomycetidae</taxon>
        <taxon>Hypocreales</taxon>
        <taxon>Cordycipitaceae</taxon>
        <taxon>Beauveria</taxon>
    </lineage>
</organism>
<sequence length="73" mass="8275">MSQDAFKLESSVYHHSKKTCSCSSYVSISASKDKAINFASKQTAKELAGVYEVPWKEINDVPVEEWLNEYILD</sequence>
<protein>
    <submittedName>
        <fullName evidence="1">Uncharacterized protein</fullName>
    </submittedName>
</protein>
<reference evidence="1 2" key="1">
    <citation type="journal article" date="2016" name="Appl. Microbiol. Biotechnol.">
        <title>Characterization of T-DNA insertion mutants with decreased virulence in the entomopathogenic fungus Beauveria bassiana JEF-007.</title>
        <authorList>
            <person name="Kim S."/>
            <person name="Lee S.J."/>
            <person name="Nai Y.S."/>
            <person name="Yu J.S."/>
            <person name="Lee M.R."/>
            <person name="Yang Y.T."/>
            <person name="Kim J.S."/>
        </authorList>
    </citation>
    <scope>NUCLEOTIDE SEQUENCE [LARGE SCALE GENOMIC DNA]</scope>
    <source>
        <strain evidence="1 2">JEF-007</strain>
    </source>
</reference>
<gene>
    <name evidence="1" type="ORF">BM221_001508</name>
</gene>